<name>A0ABW7WYF0_9NOCA</name>
<evidence type="ECO:0000256" key="1">
    <source>
        <dbReference type="SAM" id="MobiDB-lite"/>
    </source>
</evidence>
<keyword evidence="4" id="KW-0378">Hydrolase</keyword>
<feature type="domain" description="AB hydrolase-1" evidence="3">
    <location>
        <begin position="79"/>
        <end position="314"/>
    </location>
</feature>
<keyword evidence="2" id="KW-0472">Membrane</keyword>
<dbReference type="SUPFAM" id="SSF53474">
    <property type="entry name" value="alpha/beta-Hydrolases"/>
    <property type="match status" value="1"/>
</dbReference>
<reference evidence="4 5" key="1">
    <citation type="submission" date="2024-10" db="EMBL/GenBank/DDBJ databases">
        <title>The Natural Products Discovery Center: Release of the First 8490 Sequenced Strains for Exploring Actinobacteria Biosynthetic Diversity.</title>
        <authorList>
            <person name="Kalkreuter E."/>
            <person name="Kautsar S.A."/>
            <person name="Yang D."/>
            <person name="Bader C.D."/>
            <person name="Teijaro C.N."/>
            <person name="Fluegel L."/>
            <person name="Davis C.M."/>
            <person name="Simpson J.R."/>
            <person name="Lauterbach L."/>
            <person name="Steele A.D."/>
            <person name="Gui C."/>
            <person name="Meng S."/>
            <person name="Li G."/>
            <person name="Viehrig K."/>
            <person name="Ye F."/>
            <person name="Su P."/>
            <person name="Kiefer A.F."/>
            <person name="Nichols A."/>
            <person name="Cepeda A.J."/>
            <person name="Yan W."/>
            <person name="Fan B."/>
            <person name="Jiang Y."/>
            <person name="Adhikari A."/>
            <person name="Zheng C.-J."/>
            <person name="Schuster L."/>
            <person name="Cowan T.M."/>
            <person name="Smanski M.J."/>
            <person name="Chevrette M.G."/>
            <person name="De Carvalho L.P.S."/>
            <person name="Shen B."/>
        </authorList>
    </citation>
    <scope>NUCLEOTIDE SEQUENCE [LARGE SCALE GENOMIC DNA]</scope>
    <source>
        <strain evidence="4 5">NPDC019275</strain>
    </source>
</reference>
<evidence type="ECO:0000313" key="4">
    <source>
        <dbReference type="EMBL" id="MFI2473875.1"/>
    </source>
</evidence>
<accession>A0ABW7WYF0</accession>
<gene>
    <name evidence="4" type="ORF">ACH49W_10905</name>
</gene>
<protein>
    <submittedName>
        <fullName evidence="4">Alpha/beta fold hydrolase</fullName>
    </submittedName>
</protein>
<dbReference type="InterPro" id="IPR029058">
    <property type="entry name" value="AB_hydrolase_fold"/>
</dbReference>
<dbReference type="Proteomes" id="UP001611415">
    <property type="component" value="Unassembled WGS sequence"/>
</dbReference>
<proteinExistence type="predicted"/>
<dbReference type="GO" id="GO:0016787">
    <property type="term" value="F:hydrolase activity"/>
    <property type="evidence" value="ECO:0007669"/>
    <property type="project" value="UniProtKB-KW"/>
</dbReference>
<keyword evidence="5" id="KW-1185">Reference proteome</keyword>
<comment type="caution">
    <text evidence="4">The sequence shown here is derived from an EMBL/GenBank/DDBJ whole genome shotgun (WGS) entry which is preliminary data.</text>
</comment>
<feature type="region of interest" description="Disordered" evidence="1">
    <location>
        <begin position="1"/>
        <end position="26"/>
    </location>
</feature>
<dbReference type="PANTHER" id="PTHR46438">
    <property type="entry name" value="ALPHA/BETA-HYDROLASES SUPERFAMILY PROTEIN"/>
    <property type="match status" value="1"/>
</dbReference>
<dbReference type="InterPro" id="IPR000073">
    <property type="entry name" value="AB_hydrolase_1"/>
</dbReference>
<evidence type="ECO:0000313" key="5">
    <source>
        <dbReference type="Proteomes" id="UP001611415"/>
    </source>
</evidence>
<feature type="transmembrane region" description="Helical" evidence="2">
    <location>
        <begin position="29"/>
        <end position="47"/>
    </location>
</feature>
<feature type="compositionally biased region" description="Basic residues" evidence="1">
    <location>
        <begin position="14"/>
        <end position="26"/>
    </location>
</feature>
<evidence type="ECO:0000259" key="3">
    <source>
        <dbReference type="Pfam" id="PF00561"/>
    </source>
</evidence>
<dbReference type="Pfam" id="PF00561">
    <property type="entry name" value="Abhydrolase_1"/>
    <property type="match status" value="1"/>
</dbReference>
<dbReference type="PANTHER" id="PTHR46438:SF11">
    <property type="entry name" value="LIPASE-RELATED"/>
    <property type="match status" value="1"/>
</dbReference>
<dbReference type="RefSeq" id="WP_397092478.1">
    <property type="nucleotide sequence ID" value="NZ_JBIRYO010000005.1"/>
</dbReference>
<sequence>MTSPVLDNHSHGTPLRRQHAGKRRRRRSVAAAIVGAMVVLLLGNSVVTAHQSAAATGESTLTVDGQDIHVSQDGRAGNPALVLIHGLAASTRWWDQLVPLLTDSYHVIRIDLLGHGSSAKPDGDGYSIPQQGNRVAAALEQLGIRHAIVIGHSTGGSVATSLAEQRPDLVTALAFIGTGPSLADDTSDSPVSRLLTAPVAGEALWQLRTDGLLRQSSSSAFATDDFPIPQQFIDDLRGMTYHSTTATMAAAIDYLNQRTLPDRLTALGKPLLVIFGERDRRWRHSTSTAAYRTVPGATVVTMPGVGHSPLVEDPARTAEILLSFTGIHVS</sequence>
<dbReference type="Gene3D" id="3.40.50.1820">
    <property type="entry name" value="alpha/beta hydrolase"/>
    <property type="match status" value="1"/>
</dbReference>
<dbReference type="PRINTS" id="PR00111">
    <property type="entry name" value="ABHYDROLASE"/>
</dbReference>
<keyword evidence="2" id="KW-1133">Transmembrane helix</keyword>
<keyword evidence="2" id="KW-0812">Transmembrane</keyword>
<organism evidence="4 5">
    <name type="scientific">Nocardia xishanensis</name>
    <dbReference type="NCBI Taxonomy" id="238964"/>
    <lineage>
        <taxon>Bacteria</taxon>
        <taxon>Bacillati</taxon>
        <taxon>Actinomycetota</taxon>
        <taxon>Actinomycetes</taxon>
        <taxon>Mycobacteriales</taxon>
        <taxon>Nocardiaceae</taxon>
        <taxon>Nocardia</taxon>
    </lineage>
</organism>
<evidence type="ECO:0000256" key="2">
    <source>
        <dbReference type="SAM" id="Phobius"/>
    </source>
</evidence>
<dbReference type="EMBL" id="JBIRYO010000005">
    <property type="protein sequence ID" value="MFI2473875.1"/>
    <property type="molecule type" value="Genomic_DNA"/>
</dbReference>